<accession>A0ABU4SMK7</accession>
<keyword evidence="1" id="KW-0472">Membrane</keyword>
<name>A0ABU4SMK7_9GAMM</name>
<organism evidence="2 3">
    <name type="scientific">Xenorhabdus littoralis</name>
    <dbReference type="NCBI Taxonomy" id="2582835"/>
    <lineage>
        <taxon>Bacteria</taxon>
        <taxon>Pseudomonadati</taxon>
        <taxon>Pseudomonadota</taxon>
        <taxon>Gammaproteobacteria</taxon>
        <taxon>Enterobacterales</taxon>
        <taxon>Morganellaceae</taxon>
        <taxon>Xenorhabdus</taxon>
    </lineage>
</organism>
<keyword evidence="3" id="KW-1185">Reference proteome</keyword>
<evidence type="ECO:0000256" key="1">
    <source>
        <dbReference type="SAM" id="Phobius"/>
    </source>
</evidence>
<comment type="caution">
    <text evidence="2">The sequence shown here is derived from an EMBL/GenBank/DDBJ whole genome shotgun (WGS) entry which is preliminary data.</text>
</comment>
<keyword evidence="1" id="KW-0812">Transmembrane</keyword>
<dbReference type="Proteomes" id="UP001271640">
    <property type="component" value="Unassembled WGS sequence"/>
</dbReference>
<reference evidence="3" key="1">
    <citation type="journal article" date="2024" name="Toxins">
        <title>Genome Sequence Analysis of Native Xenorhabdus Strains Isolated from Entomopathogenic Nematodes in Argentina.</title>
        <authorList>
            <person name="Palma L."/>
            <person name="Frizzo L."/>
            <person name="Kaiser S."/>
            <person name="Berry C."/>
            <person name="Caballero P."/>
            <person name="Bode H.B."/>
            <person name="Del Valle E.E."/>
        </authorList>
    </citation>
    <scope>NUCLEOTIDE SEQUENCE [LARGE SCALE GENOMIC DNA]</scope>
    <source>
        <strain evidence="3">Reich</strain>
    </source>
</reference>
<keyword evidence="1" id="KW-1133">Transmembrane helix</keyword>
<feature type="non-terminal residue" evidence="2">
    <location>
        <position position="37"/>
    </location>
</feature>
<feature type="transmembrane region" description="Helical" evidence="1">
    <location>
        <begin position="6"/>
        <end position="24"/>
    </location>
</feature>
<proteinExistence type="predicted"/>
<gene>
    <name evidence="2" type="ORF">FE394_11850</name>
</gene>
<evidence type="ECO:0000313" key="2">
    <source>
        <dbReference type="EMBL" id="MDX7999880.1"/>
    </source>
</evidence>
<protein>
    <submittedName>
        <fullName evidence="2">Lysis protein</fullName>
    </submittedName>
</protein>
<evidence type="ECO:0000313" key="3">
    <source>
        <dbReference type="Proteomes" id="UP001271640"/>
    </source>
</evidence>
<dbReference type="EMBL" id="VCDP01000043">
    <property type="protein sequence ID" value="MDX7999880.1"/>
    <property type="molecule type" value="Genomic_DNA"/>
</dbReference>
<sequence>MKFNSQYFTLGAFVVVAGLLWFYYSEYQDKAEKYHSL</sequence>